<dbReference type="GO" id="GO:0005829">
    <property type="term" value="C:cytosol"/>
    <property type="evidence" value="ECO:0007669"/>
    <property type="project" value="TreeGrafter"/>
</dbReference>
<dbReference type="GO" id="GO:0008686">
    <property type="term" value="F:3,4-dihydroxy-2-butanone-4-phosphate synthase activity"/>
    <property type="evidence" value="ECO:0007669"/>
    <property type="project" value="UniProtKB-EC"/>
</dbReference>
<dbReference type="EMBL" id="LHYG01000013">
    <property type="protein sequence ID" value="KXB06153.1"/>
    <property type="molecule type" value="Genomic_DNA"/>
</dbReference>
<dbReference type="EC" id="4.1.99.12" evidence="6"/>
<dbReference type="NCBIfam" id="TIGR00506">
    <property type="entry name" value="ribB"/>
    <property type="match status" value="1"/>
</dbReference>
<keyword evidence="5 6" id="KW-0456">Lyase</keyword>
<name>A0A133VI71_9EURY</name>
<dbReference type="Pfam" id="PF00926">
    <property type="entry name" value="DHBP_synthase"/>
    <property type="match status" value="1"/>
</dbReference>
<comment type="caution">
    <text evidence="7">The sequence shown here is derived from an EMBL/GenBank/DDBJ whole genome shotgun (WGS) entry which is preliminary data.</text>
</comment>
<keyword evidence="1 6" id="KW-0686">Riboflavin biosynthesis</keyword>
<comment type="pathway">
    <text evidence="6">Cofactor biosynthesis; riboflavin biosynthesis; 2-hydroxy-3-oxobutyl phosphate from D-ribulose 5-phosphate: step 1/1.</text>
</comment>
<evidence type="ECO:0000256" key="6">
    <source>
        <dbReference type="RuleBase" id="RU003843"/>
    </source>
</evidence>
<comment type="catalytic activity">
    <reaction evidence="6">
        <text>D-ribulose 5-phosphate = (2S)-2-hydroxy-3-oxobutyl phosphate + formate + H(+)</text>
        <dbReference type="Rhea" id="RHEA:18457"/>
        <dbReference type="ChEBI" id="CHEBI:15378"/>
        <dbReference type="ChEBI" id="CHEBI:15740"/>
        <dbReference type="ChEBI" id="CHEBI:58121"/>
        <dbReference type="ChEBI" id="CHEBI:58830"/>
        <dbReference type="EC" id="4.1.99.12"/>
    </reaction>
</comment>
<gene>
    <name evidence="7" type="ORF">AKJ53_01250</name>
</gene>
<dbReference type="GO" id="GO:0009231">
    <property type="term" value="P:riboflavin biosynthetic process"/>
    <property type="evidence" value="ECO:0007669"/>
    <property type="project" value="UniProtKB-UniPathway"/>
</dbReference>
<comment type="function">
    <text evidence="6">Catalyzes the conversion of D-ribulose 5-phosphate to formate and 3,4-dihydroxy-2-butanone 4-phosphate.</text>
</comment>
<keyword evidence="2 6" id="KW-0479">Metal-binding</keyword>
<evidence type="ECO:0000256" key="2">
    <source>
        <dbReference type="ARBA" id="ARBA00022723"/>
    </source>
</evidence>
<keyword evidence="3 6" id="KW-0460">Magnesium</keyword>
<protein>
    <recommendedName>
        <fullName evidence="6">3,4-dihydroxy-2-butanone 4-phosphate synthase</fullName>
        <shortName evidence="6">DHBP synthase</shortName>
        <ecNumber evidence="6">4.1.99.12</ecNumber>
    </recommendedName>
</protein>
<evidence type="ECO:0000256" key="5">
    <source>
        <dbReference type="ARBA" id="ARBA00023239"/>
    </source>
</evidence>
<dbReference type="Proteomes" id="UP000070491">
    <property type="component" value="Unassembled WGS sequence"/>
</dbReference>
<keyword evidence="8" id="KW-1185">Reference proteome</keyword>
<comment type="similarity">
    <text evidence="6">Belongs to the DHBP synthase family.</text>
</comment>
<dbReference type="PANTHER" id="PTHR21327">
    <property type="entry name" value="GTP CYCLOHYDROLASE II-RELATED"/>
    <property type="match status" value="1"/>
</dbReference>
<comment type="cofactor">
    <cofactor evidence="6">
        <name>Mg(2+)</name>
        <dbReference type="ChEBI" id="CHEBI:18420"/>
    </cofactor>
    <cofactor evidence="6">
        <name>Mn(2+)</name>
        <dbReference type="ChEBI" id="CHEBI:29035"/>
    </cofactor>
    <text evidence="6">Binds 2 divalent metal cations per subunit. Magnesium or manganese.</text>
</comment>
<evidence type="ECO:0000256" key="3">
    <source>
        <dbReference type="ARBA" id="ARBA00022842"/>
    </source>
</evidence>
<dbReference type="AlphaFoldDB" id="A0A133VI71"/>
<organism evidence="7 8">
    <name type="scientific">candidate division MSBL1 archaeon SCGC-AAA382F02</name>
    <dbReference type="NCBI Taxonomy" id="1698282"/>
    <lineage>
        <taxon>Archaea</taxon>
        <taxon>Methanobacteriati</taxon>
        <taxon>Methanobacteriota</taxon>
        <taxon>candidate division MSBL1</taxon>
    </lineage>
</organism>
<dbReference type="SUPFAM" id="SSF55821">
    <property type="entry name" value="YrdC/RibB"/>
    <property type="match status" value="1"/>
</dbReference>
<dbReference type="Gene3D" id="3.90.870.10">
    <property type="entry name" value="DHBP synthase"/>
    <property type="match status" value="1"/>
</dbReference>
<reference evidence="7 8" key="1">
    <citation type="journal article" date="2016" name="Sci. Rep.">
        <title>Metabolic traits of an uncultured archaeal lineage -MSBL1- from brine pools of the Red Sea.</title>
        <authorList>
            <person name="Mwirichia R."/>
            <person name="Alam I."/>
            <person name="Rashid M."/>
            <person name="Vinu M."/>
            <person name="Ba-Alawi W."/>
            <person name="Anthony Kamau A."/>
            <person name="Kamanda Ngugi D."/>
            <person name="Goker M."/>
            <person name="Klenk H.P."/>
            <person name="Bajic V."/>
            <person name="Stingl U."/>
        </authorList>
    </citation>
    <scope>NUCLEOTIDE SEQUENCE [LARGE SCALE GENOMIC DNA]</scope>
    <source>
        <strain evidence="7">SCGC-AAA382F02</strain>
    </source>
</reference>
<accession>A0A133VI71</accession>
<proteinExistence type="inferred from homology"/>
<dbReference type="PANTHER" id="PTHR21327:SF46">
    <property type="entry name" value="3,4-DIHYDROXY-2-BUTANONE 4-PHOSPHATE SYNTHASE"/>
    <property type="match status" value="1"/>
</dbReference>
<dbReference type="UniPathway" id="UPA00275">
    <property type="reaction ID" value="UER00399"/>
</dbReference>
<evidence type="ECO:0000313" key="7">
    <source>
        <dbReference type="EMBL" id="KXB06153.1"/>
    </source>
</evidence>
<dbReference type="InterPro" id="IPR000422">
    <property type="entry name" value="DHBP_synthase_RibB"/>
</dbReference>
<keyword evidence="4 6" id="KW-0464">Manganese</keyword>
<sequence length="231" mass="25657">MSVEKAIEKLQSGEFVLIHDSSEREDETDMVIAAENVRPIHVAQMRQDAGGLICVAVHPKVANELNLPYMSRIYEAAAENYEILNSAEADDLPYDERSAFSISVNHRDTFTGITDADRALTIKKLGELSTEVFNGSGVGDFGKKFRTPGHIPLLRADDDLLESREGHTEFSVVLAEMAGVSPAVAVCEMMDSETKRALNEEKAEEYAEEKSLVFLEGDEILEAYRNNRRSD</sequence>
<dbReference type="InterPro" id="IPR017945">
    <property type="entry name" value="DHBP_synth_RibB-like_a/b_dom"/>
</dbReference>
<dbReference type="PATRIC" id="fig|1698282.3.peg.82"/>
<evidence type="ECO:0000256" key="4">
    <source>
        <dbReference type="ARBA" id="ARBA00023211"/>
    </source>
</evidence>
<evidence type="ECO:0000313" key="8">
    <source>
        <dbReference type="Proteomes" id="UP000070491"/>
    </source>
</evidence>
<comment type="subunit">
    <text evidence="6">Homodimer.</text>
</comment>
<evidence type="ECO:0000256" key="1">
    <source>
        <dbReference type="ARBA" id="ARBA00022619"/>
    </source>
</evidence>
<dbReference type="GO" id="GO:0046872">
    <property type="term" value="F:metal ion binding"/>
    <property type="evidence" value="ECO:0007669"/>
    <property type="project" value="UniProtKB-KW"/>
</dbReference>